<dbReference type="RefSeq" id="WP_157402572.1">
    <property type="nucleotide sequence ID" value="NZ_JABULY010000001.1"/>
</dbReference>
<feature type="binding site" evidence="4">
    <location>
        <position position="152"/>
    </location>
    <ligand>
        <name>a divalent metal cation</name>
        <dbReference type="ChEBI" id="CHEBI:60240"/>
        <label>2</label>
    </ligand>
</feature>
<dbReference type="Proteomes" id="UP000732858">
    <property type="component" value="Unassembled WGS sequence"/>
</dbReference>
<feature type="binding site" evidence="4">
    <location>
        <position position="200"/>
    </location>
    <ligand>
        <name>a divalent metal cation</name>
        <dbReference type="ChEBI" id="CHEBI:60240"/>
        <label>1</label>
    </ligand>
</feature>
<keyword evidence="3 6" id="KW-0378">Hydrolase</keyword>
<dbReference type="PANTHER" id="PTHR46317:SF1">
    <property type="entry name" value="HYDROLASE, TATD FAMILY"/>
    <property type="match status" value="1"/>
</dbReference>
<accession>A0A949T1N4</accession>
<organism evidence="6 7">
    <name type="scientific">Ursidibacter maritimus</name>
    <dbReference type="NCBI Taxonomy" id="1331689"/>
    <lineage>
        <taxon>Bacteria</taxon>
        <taxon>Pseudomonadati</taxon>
        <taxon>Pseudomonadota</taxon>
        <taxon>Gammaproteobacteria</taxon>
        <taxon>Pasteurellales</taxon>
        <taxon>Pasteurellaceae</taxon>
        <taxon>Ursidibacter</taxon>
    </lineage>
</organism>
<gene>
    <name evidence="5" type="ORF">HT657_02515</name>
    <name evidence="6" type="ORF">HT672_02580</name>
</gene>
<evidence type="ECO:0000313" key="7">
    <source>
        <dbReference type="Proteomes" id="UP000732858"/>
    </source>
</evidence>
<dbReference type="GO" id="GO:0016788">
    <property type="term" value="F:hydrolase activity, acting on ester bonds"/>
    <property type="evidence" value="ECO:0007669"/>
    <property type="project" value="InterPro"/>
</dbReference>
<keyword evidence="2 4" id="KW-0479">Metal-binding</keyword>
<sequence length="250" mass="29189">MFDGHIHLDQFSDEQIIQICANPNLQGFIAVATNLESSERLLSLKNRFPHIYCCAGFHPEQDLPTENEQNRLFDWIAKNHQYLTACGEVGLPYYLKQTQPNLDYQPYIDLFEQFIQLSKRYDLPLNLHIVYDDTDIALSLLSKYQVKKAHFHWFKASDEMLNEVLHTPYYVSVTPDILHNPKTQRVVKQFPLSRLMIETDAPWLHQGFEPIEIEKQLRAAIEQIARLKGLSVLSVISQTRLNLLDFYSIK</sequence>
<evidence type="ECO:0000313" key="8">
    <source>
        <dbReference type="Proteomes" id="UP001196379"/>
    </source>
</evidence>
<dbReference type="OrthoDB" id="9775608at2"/>
<evidence type="ECO:0000256" key="2">
    <source>
        <dbReference type="ARBA" id="ARBA00022723"/>
    </source>
</evidence>
<keyword evidence="8" id="KW-1185">Reference proteome</keyword>
<protein>
    <submittedName>
        <fullName evidence="6">TatD family hydrolase</fullName>
    </submittedName>
</protein>
<dbReference type="PANTHER" id="PTHR46317">
    <property type="entry name" value="HYDROLASE OF PHP SUPERFAMILY-RELATED PROTEIN"/>
    <property type="match status" value="1"/>
</dbReference>
<dbReference type="EMBL" id="JABULY010000001">
    <property type="protein sequence ID" value="MBV6531030.1"/>
    <property type="molecule type" value="Genomic_DNA"/>
</dbReference>
<dbReference type="InterPro" id="IPR001130">
    <property type="entry name" value="TatD-like"/>
</dbReference>
<feature type="binding site" evidence="4">
    <location>
        <position position="7"/>
    </location>
    <ligand>
        <name>a divalent metal cation</name>
        <dbReference type="ChEBI" id="CHEBI:60240"/>
        <label>1</label>
    </ligand>
</feature>
<dbReference type="Proteomes" id="UP001196379">
    <property type="component" value="Unassembled WGS sequence"/>
</dbReference>
<dbReference type="Pfam" id="PF01026">
    <property type="entry name" value="TatD_DNase"/>
    <property type="match status" value="1"/>
</dbReference>
<dbReference type="InterPro" id="IPR032466">
    <property type="entry name" value="Metal_Hydrolase"/>
</dbReference>
<dbReference type="GO" id="GO:0046872">
    <property type="term" value="F:metal ion binding"/>
    <property type="evidence" value="ECO:0007669"/>
    <property type="project" value="UniProtKB-KW"/>
</dbReference>
<dbReference type="SUPFAM" id="SSF51556">
    <property type="entry name" value="Metallo-dependent hydrolases"/>
    <property type="match status" value="1"/>
</dbReference>
<dbReference type="CDD" id="cd01310">
    <property type="entry name" value="TatD_DNAse"/>
    <property type="match status" value="1"/>
</dbReference>
<dbReference type="EMBL" id="JABUMC010000003">
    <property type="protein sequence ID" value="MBV6546186.1"/>
    <property type="molecule type" value="Genomic_DNA"/>
</dbReference>
<evidence type="ECO:0000313" key="6">
    <source>
        <dbReference type="EMBL" id="MBV6546186.1"/>
    </source>
</evidence>
<dbReference type="PIRSF" id="PIRSF005902">
    <property type="entry name" value="DNase_TatD"/>
    <property type="match status" value="1"/>
</dbReference>
<dbReference type="GeneID" id="65548384"/>
<evidence type="ECO:0000256" key="1">
    <source>
        <dbReference type="ARBA" id="ARBA00009275"/>
    </source>
</evidence>
<dbReference type="Gene3D" id="3.20.20.140">
    <property type="entry name" value="Metal-dependent hydrolases"/>
    <property type="match status" value="1"/>
</dbReference>
<name>A0A949T1N4_9PAST</name>
<dbReference type="AlphaFoldDB" id="A0A949T1N4"/>
<comment type="similarity">
    <text evidence="1">Belongs to the metallo-dependent hydrolases superfamily. TatD-type hydrolase family.</text>
</comment>
<evidence type="ECO:0000256" key="4">
    <source>
        <dbReference type="PIRSR" id="PIRSR005902-1"/>
    </source>
</evidence>
<feature type="binding site" evidence="4">
    <location>
        <position position="88"/>
    </location>
    <ligand>
        <name>a divalent metal cation</name>
        <dbReference type="ChEBI" id="CHEBI:60240"/>
        <label>1</label>
    </ligand>
</feature>
<feature type="binding site" evidence="4">
    <location>
        <position position="128"/>
    </location>
    <ligand>
        <name>a divalent metal cation</name>
        <dbReference type="ChEBI" id="CHEBI:60240"/>
        <label>2</label>
    </ligand>
</feature>
<proteinExistence type="inferred from homology"/>
<evidence type="ECO:0000256" key="3">
    <source>
        <dbReference type="ARBA" id="ARBA00022801"/>
    </source>
</evidence>
<evidence type="ECO:0000313" key="5">
    <source>
        <dbReference type="EMBL" id="MBV6531030.1"/>
    </source>
</evidence>
<comment type="caution">
    <text evidence="6">The sequence shown here is derived from an EMBL/GenBank/DDBJ whole genome shotgun (WGS) entry which is preliminary data.</text>
</comment>
<reference evidence="6 8" key="1">
    <citation type="journal article" date="2021" name="Mol. Ecol.">
        <title>Polar bear-adapted Ursidibacter maritimus are remarkably conserved after generations in captivity.</title>
        <authorList>
            <person name="Espinosa-Gongora C."/>
            <person name="Hansen M.J."/>
            <person name="Bertelsen M.F."/>
            <person name="Bojesen A.M."/>
        </authorList>
    </citation>
    <scope>NUCLEOTIDE SEQUENCE</scope>
    <source>
        <strain evidence="6">Pb43105x</strain>
        <strain evidence="5 8">Pb43106</strain>
    </source>
</reference>
<feature type="binding site" evidence="4">
    <location>
        <position position="5"/>
    </location>
    <ligand>
        <name>a divalent metal cation</name>
        <dbReference type="ChEBI" id="CHEBI:60240"/>
        <label>1</label>
    </ligand>
</feature>